<evidence type="ECO:0000256" key="2">
    <source>
        <dbReference type="SAM" id="Phobius"/>
    </source>
</evidence>
<feature type="compositionally biased region" description="Basic and acidic residues" evidence="1">
    <location>
        <begin position="180"/>
        <end position="192"/>
    </location>
</feature>
<gene>
    <name evidence="3" type="ORF">MNBD_PLANCTO03-30</name>
</gene>
<feature type="compositionally biased region" description="Low complexity" evidence="1">
    <location>
        <begin position="100"/>
        <end position="111"/>
    </location>
</feature>
<keyword evidence="2" id="KW-0472">Membrane</keyword>
<feature type="compositionally biased region" description="Low complexity" evidence="1">
    <location>
        <begin position="120"/>
        <end position="136"/>
    </location>
</feature>
<dbReference type="AlphaFoldDB" id="A0A3B1E7Z3"/>
<keyword evidence="2" id="KW-0812">Transmembrane</keyword>
<feature type="compositionally biased region" description="Basic residues" evidence="1">
    <location>
        <begin position="137"/>
        <end position="146"/>
    </location>
</feature>
<accession>A0A3B1E7Z3</accession>
<protein>
    <submittedName>
        <fullName evidence="3">Polyhydroxyalkanoic acid synthase</fullName>
    </submittedName>
</protein>
<feature type="compositionally biased region" description="Basic and acidic residues" evidence="1">
    <location>
        <begin position="34"/>
        <end position="46"/>
    </location>
</feature>
<evidence type="ECO:0000313" key="3">
    <source>
        <dbReference type="EMBL" id="VAX40347.1"/>
    </source>
</evidence>
<evidence type="ECO:0000256" key="1">
    <source>
        <dbReference type="SAM" id="MobiDB-lite"/>
    </source>
</evidence>
<feature type="region of interest" description="Disordered" evidence="1">
    <location>
        <begin position="97"/>
        <end position="197"/>
    </location>
</feature>
<name>A0A3B1E7Z3_9ZZZZ</name>
<organism evidence="3">
    <name type="scientific">hydrothermal vent metagenome</name>
    <dbReference type="NCBI Taxonomy" id="652676"/>
    <lineage>
        <taxon>unclassified sequences</taxon>
        <taxon>metagenomes</taxon>
        <taxon>ecological metagenomes</taxon>
    </lineage>
</organism>
<dbReference type="EMBL" id="UOGK01000378">
    <property type="protein sequence ID" value="VAX40347.1"/>
    <property type="molecule type" value="Genomic_DNA"/>
</dbReference>
<proteinExistence type="predicted"/>
<keyword evidence="2" id="KW-1133">Transmembrane helix</keyword>
<feature type="region of interest" description="Disordered" evidence="1">
    <location>
        <begin position="33"/>
        <end position="82"/>
    </location>
</feature>
<feature type="compositionally biased region" description="Polar residues" evidence="1">
    <location>
        <begin position="49"/>
        <end position="73"/>
    </location>
</feature>
<reference evidence="3" key="1">
    <citation type="submission" date="2018-06" db="EMBL/GenBank/DDBJ databases">
        <authorList>
            <person name="Zhirakovskaya E."/>
        </authorList>
    </citation>
    <scope>NUCLEOTIDE SEQUENCE</scope>
</reference>
<sequence length="242" mass="27333">MQWIQYIIIILVIGAPVLGRALQALDKKQKQRQAAKEASTRRHEALRTGQITSTPIKTQVSAGAATQTPTQKPRTAAERMQELARKRQLQLEELRRRQQIARQQQAARQQASRGTPRSAPTQPGRQPTPTTPTVRTTPHHPHHLHPHPQPTRGRQSHQPPTITSRRPAPRLIPKPPRHVPLRESMHTDETHDLSTASASRTVTPITLMGKTMTAADWRRFIIARELLDLPLALRRPDEGQLL</sequence>
<feature type="transmembrane region" description="Helical" evidence="2">
    <location>
        <begin position="6"/>
        <end position="22"/>
    </location>
</feature>